<dbReference type="OMA" id="HRVIYIA"/>
<keyword evidence="9" id="KW-1185">Reference proteome</keyword>
<organism evidence="8 9">
    <name type="scientific">Gonapodya prolifera (strain JEL478)</name>
    <name type="common">Monoblepharis prolifera</name>
    <dbReference type="NCBI Taxonomy" id="1344416"/>
    <lineage>
        <taxon>Eukaryota</taxon>
        <taxon>Fungi</taxon>
        <taxon>Fungi incertae sedis</taxon>
        <taxon>Chytridiomycota</taxon>
        <taxon>Chytridiomycota incertae sedis</taxon>
        <taxon>Monoblepharidomycetes</taxon>
        <taxon>Monoblepharidales</taxon>
        <taxon>Gonapodyaceae</taxon>
        <taxon>Gonapodya</taxon>
    </lineage>
</organism>
<dbReference type="AlphaFoldDB" id="A0A139A9V2"/>
<reference evidence="8 9" key="1">
    <citation type="journal article" date="2015" name="Genome Biol. Evol.">
        <title>Phylogenomic analyses indicate that early fungi evolved digesting cell walls of algal ancestors of land plants.</title>
        <authorList>
            <person name="Chang Y."/>
            <person name="Wang S."/>
            <person name="Sekimoto S."/>
            <person name="Aerts A.L."/>
            <person name="Choi C."/>
            <person name="Clum A."/>
            <person name="LaButti K.M."/>
            <person name="Lindquist E.A."/>
            <person name="Yee Ngan C."/>
            <person name="Ohm R.A."/>
            <person name="Salamov A.A."/>
            <person name="Grigoriev I.V."/>
            <person name="Spatafora J.W."/>
            <person name="Berbee M.L."/>
        </authorList>
    </citation>
    <scope>NUCLEOTIDE SEQUENCE [LARGE SCALE GENOMIC DNA]</scope>
    <source>
        <strain evidence="8 9">JEL478</strain>
    </source>
</reference>
<evidence type="ECO:0000313" key="8">
    <source>
        <dbReference type="EMBL" id="KXS13265.1"/>
    </source>
</evidence>
<evidence type="ECO:0000256" key="4">
    <source>
        <dbReference type="ARBA" id="ARBA00023212"/>
    </source>
</evidence>
<proteinExistence type="predicted"/>
<accession>A0A139A9V2</accession>
<evidence type="ECO:0000256" key="2">
    <source>
        <dbReference type="ARBA" id="ARBA00004245"/>
    </source>
</evidence>
<feature type="compositionally biased region" description="Basic and acidic residues" evidence="6">
    <location>
        <begin position="71"/>
        <end position="96"/>
    </location>
</feature>
<dbReference type="Proteomes" id="UP000070544">
    <property type="component" value="Unassembled WGS sequence"/>
</dbReference>
<keyword evidence="3" id="KW-0963">Cytoplasm</keyword>
<feature type="domain" description="Enkurin" evidence="7">
    <location>
        <begin position="150"/>
        <end position="250"/>
    </location>
</feature>
<feature type="region of interest" description="Disordered" evidence="6">
    <location>
        <begin position="49"/>
        <end position="109"/>
    </location>
</feature>
<dbReference type="PROSITE" id="PS51665">
    <property type="entry name" value="ENKURIN"/>
    <property type="match status" value="1"/>
</dbReference>
<gene>
    <name evidence="8" type="ORF">M427DRAFT_125218</name>
</gene>
<dbReference type="Pfam" id="PF13864">
    <property type="entry name" value="Enkurin"/>
    <property type="match status" value="1"/>
</dbReference>
<evidence type="ECO:0000256" key="6">
    <source>
        <dbReference type="SAM" id="MobiDB-lite"/>
    </source>
</evidence>
<evidence type="ECO:0000256" key="1">
    <source>
        <dbReference type="ARBA" id="ARBA00004138"/>
    </source>
</evidence>
<evidence type="ECO:0000256" key="3">
    <source>
        <dbReference type="ARBA" id="ARBA00022490"/>
    </source>
</evidence>
<keyword evidence="5" id="KW-0966">Cell projection</keyword>
<dbReference type="OrthoDB" id="2123594at2759"/>
<evidence type="ECO:0000256" key="5">
    <source>
        <dbReference type="ARBA" id="ARBA00023273"/>
    </source>
</evidence>
<protein>
    <recommendedName>
        <fullName evidence="7">Enkurin domain-containing protein</fullName>
    </recommendedName>
</protein>
<dbReference type="GO" id="GO:0005929">
    <property type="term" value="C:cilium"/>
    <property type="evidence" value="ECO:0007669"/>
    <property type="project" value="UniProtKB-SubCell"/>
</dbReference>
<name>A0A139A9V2_GONPJ</name>
<dbReference type="GO" id="GO:0005856">
    <property type="term" value="C:cytoskeleton"/>
    <property type="evidence" value="ECO:0007669"/>
    <property type="project" value="UniProtKB-SubCell"/>
</dbReference>
<evidence type="ECO:0000313" key="9">
    <source>
        <dbReference type="Proteomes" id="UP000070544"/>
    </source>
</evidence>
<dbReference type="InterPro" id="IPR027012">
    <property type="entry name" value="Enkurin_dom"/>
</dbReference>
<dbReference type="EMBL" id="KQ965780">
    <property type="protein sequence ID" value="KXS13265.1"/>
    <property type="molecule type" value="Genomic_DNA"/>
</dbReference>
<evidence type="ECO:0000259" key="7">
    <source>
        <dbReference type="PROSITE" id="PS51665"/>
    </source>
</evidence>
<dbReference type="STRING" id="1344416.A0A139A9V2"/>
<dbReference type="PANTHER" id="PTHR21490:SF0">
    <property type="entry name" value="ENKURIN"/>
    <property type="match status" value="1"/>
</dbReference>
<dbReference type="InterPro" id="IPR052102">
    <property type="entry name" value="Enkurin_domain-protein"/>
</dbReference>
<comment type="subcellular location">
    <subcellularLocation>
        <location evidence="1">Cell projection</location>
        <location evidence="1">Cilium</location>
    </subcellularLocation>
    <subcellularLocation>
        <location evidence="2">Cytoplasm</location>
        <location evidence="2">Cytoskeleton</location>
    </subcellularLocation>
</comment>
<keyword evidence="4" id="KW-0206">Cytoskeleton</keyword>
<sequence length="256" mass="28888">MSPSTHGIHGSPFDESVYRIIPVEHRVPPKPPLYHSKYSEEVREKFKIPKKPHAIMGPERPDGSAISPDNFLRKGEGDRRLDAKAASGKGERDRTVRKASLPSDNGRLASATNRDFVKLNALDNINSTPKKVPVPAQRFTNKKDYGRNPEYLDKRKKDSEVAQKMLSEARAHQQQQEALSTGLLPLPEDERLKILEGLRMNWSKLNEEYGKLSLTVDTIPKITRKVSIEQRLKRLETDIAKFSHPNILVDVSGGAR</sequence>
<dbReference type="PANTHER" id="PTHR21490">
    <property type="entry name" value="ENKURIN-RELATED"/>
    <property type="match status" value="1"/>
</dbReference>
<dbReference type="GO" id="GO:0005516">
    <property type="term" value="F:calmodulin binding"/>
    <property type="evidence" value="ECO:0007669"/>
    <property type="project" value="TreeGrafter"/>
</dbReference>